<reference evidence="1 2" key="1">
    <citation type="submission" date="2014-06" db="EMBL/GenBank/DDBJ databases">
        <title>Evolutionary Origins and Diversification of the Mycorrhizal Mutualists.</title>
        <authorList>
            <consortium name="DOE Joint Genome Institute"/>
            <consortium name="Mycorrhizal Genomics Consortium"/>
            <person name="Kohler A."/>
            <person name="Kuo A."/>
            <person name="Nagy L.G."/>
            <person name="Floudas D."/>
            <person name="Copeland A."/>
            <person name="Barry K.W."/>
            <person name="Cichocki N."/>
            <person name="Veneault-Fourrey C."/>
            <person name="LaButti K."/>
            <person name="Lindquist E.A."/>
            <person name="Lipzen A."/>
            <person name="Lundell T."/>
            <person name="Morin E."/>
            <person name="Murat C."/>
            <person name="Riley R."/>
            <person name="Ohm R."/>
            <person name="Sun H."/>
            <person name="Tunlid A."/>
            <person name="Henrissat B."/>
            <person name="Grigoriev I.V."/>
            <person name="Hibbett D.S."/>
            <person name="Martin F."/>
        </authorList>
    </citation>
    <scope>NUCLEOTIDE SEQUENCE [LARGE SCALE GENOMIC DNA]</scope>
    <source>
        <strain evidence="1 2">SS14</strain>
    </source>
</reference>
<evidence type="ECO:0000313" key="2">
    <source>
        <dbReference type="Proteomes" id="UP000054279"/>
    </source>
</evidence>
<organism evidence="1 2">
    <name type="scientific">Sphaerobolus stellatus (strain SS14)</name>
    <dbReference type="NCBI Taxonomy" id="990650"/>
    <lineage>
        <taxon>Eukaryota</taxon>
        <taxon>Fungi</taxon>
        <taxon>Dikarya</taxon>
        <taxon>Basidiomycota</taxon>
        <taxon>Agaricomycotina</taxon>
        <taxon>Agaricomycetes</taxon>
        <taxon>Phallomycetidae</taxon>
        <taxon>Geastrales</taxon>
        <taxon>Sphaerobolaceae</taxon>
        <taxon>Sphaerobolus</taxon>
    </lineage>
</organism>
<protein>
    <submittedName>
        <fullName evidence="1">Uncharacterized protein</fullName>
    </submittedName>
</protein>
<name>A0A0C9TYX2_SPHS4</name>
<accession>A0A0C9TYX2</accession>
<dbReference type="AlphaFoldDB" id="A0A0C9TYX2"/>
<keyword evidence="2" id="KW-1185">Reference proteome</keyword>
<dbReference type="Proteomes" id="UP000054279">
    <property type="component" value="Unassembled WGS sequence"/>
</dbReference>
<proteinExistence type="predicted"/>
<sequence>MGFRISTRDALRGVGVSETKGTVRFSKCSIRRNDQDSFDGIEGFRASKEHLNSHRWA</sequence>
<dbReference type="HOGENOM" id="CLU_2997964_0_0_1"/>
<gene>
    <name evidence="1" type="ORF">M422DRAFT_37962</name>
</gene>
<dbReference type="EMBL" id="KN837348">
    <property type="protein sequence ID" value="KIJ27039.1"/>
    <property type="molecule type" value="Genomic_DNA"/>
</dbReference>
<evidence type="ECO:0000313" key="1">
    <source>
        <dbReference type="EMBL" id="KIJ27039.1"/>
    </source>
</evidence>